<accession>D5L2M7</accession>
<protein>
    <submittedName>
        <fullName evidence="1">Hypothetical Zn-finger domain protein</fullName>
    </submittedName>
</protein>
<organism evidence="1">
    <name type="scientific">uncultured virus</name>
    <dbReference type="NCBI Taxonomy" id="340016"/>
    <lineage>
        <taxon>Viruses</taxon>
        <taxon>environmental samples</taxon>
    </lineage>
</organism>
<name>D5L2M7_9VIRU</name>
<dbReference type="EMBL" id="GU735335">
    <property type="protein sequence ID" value="ADE29286.1"/>
    <property type="molecule type" value="Genomic_DNA"/>
</dbReference>
<proteinExistence type="predicted"/>
<reference evidence="1" key="1">
    <citation type="journal article" date="2010" name="Environ. Microbiol.">
        <title>The metavirome of a hypersaline environment.</title>
        <authorList>
            <person name="Santos F."/>
            <person name="Yarza P."/>
            <person name="Parro V."/>
            <person name="Briones C."/>
            <person name="Anton J."/>
        </authorList>
    </citation>
    <scope>NUCLEOTIDE SEQUENCE</scope>
</reference>
<sequence length="148" mass="16570">MIEIDIKDKGIDDYGPKVRAAVMRYLKDGAQAGQNVALEEVPEDRGTLRKSLAQFVPQERDGSIVYGVGAVPQALPMEYGTDPYQPPIKPLLEWSKRVTGDEGLGWYVATVKIPEEGIDAQPYLRPGAEAQREWLRNHDVSEYIQDID</sequence>
<evidence type="ECO:0000313" key="1">
    <source>
        <dbReference type="EMBL" id="ADE29286.1"/>
    </source>
</evidence>